<protein>
    <submittedName>
        <fullName evidence="3">Uncharacterized protein</fullName>
    </submittedName>
</protein>
<comment type="caution">
    <text evidence="3">The sequence shown here is derived from an EMBL/GenBank/DDBJ whole genome shotgun (WGS) entry which is preliminary data.</text>
</comment>
<dbReference type="AlphaFoldDB" id="A0AA89BPB5"/>
<proteinExistence type="predicted"/>
<dbReference type="GO" id="GO:0008283">
    <property type="term" value="P:cell population proliferation"/>
    <property type="evidence" value="ECO:0007669"/>
    <property type="project" value="InterPro"/>
</dbReference>
<name>A0AA89BPB5_PINIB</name>
<dbReference type="GO" id="GO:0006974">
    <property type="term" value="P:DNA damage response"/>
    <property type="evidence" value="ECO:0007669"/>
    <property type="project" value="InterPro"/>
</dbReference>
<evidence type="ECO:0000313" key="4">
    <source>
        <dbReference type="Proteomes" id="UP001186944"/>
    </source>
</evidence>
<comment type="subcellular location">
    <subcellularLocation>
        <location evidence="1">Cytoplasm</location>
    </subcellularLocation>
</comment>
<dbReference type="PANTHER" id="PTHR21331">
    <property type="entry name" value="BRCA1-ASSOCIATED ATM ACTIVATOR 1"/>
    <property type="match status" value="1"/>
</dbReference>
<evidence type="ECO:0000256" key="1">
    <source>
        <dbReference type="ARBA" id="ARBA00004496"/>
    </source>
</evidence>
<evidence type="ECO:0000256" key="2">
    <source>
        <dbReference type="ARBA" id="ARBA00022490"/>
    </source>
</evidence>
<dbReference type="EMBL" id="VSWD01000010">
    <property type="protein sequence ID" value="KAK3090340.1"/>
    <property type="molecule type" value="Genomic_DNA"/>
</dbReference>
<dbReference type="GO" id="GO:0005737">
    <property type="term" value="C:cytoplasm"/>
    <property type="evidence" value="ECO:0007669"/>
    <property type="project" value="UniProtKB-SubCell"/>
</dbReference>
<gene>
    <name evidence="3" type="ORF">FSP39_011039</name>
</gene>
<dbReference type="GO" id="GO:0005634">
    <property type="term" value="C:nucleus"/>
    <property type="evidence" value="ECO:0007669"/>
    <property type="project" value="TreeGrafter"/>
</dbReference>
<keyword evidence="2" id="KW-0963">Cytoplasm</keyword>
<dbReference type="PANTHER" id="PTHR21331:SF2">
    <property type="entry name" value="BRCA1-ASSOCIATED ATM ACTIVATOR 1"/>
    <property type="match status" value="1"/>
</dbReference>
<dbReference type="SUPFAM" id="SSF48371">
    <property type="entry name" value="ARM repeat"/>
    <property type="match status" value="1"/>
</dbReference>
<organism evidence="3 4">
    <name type="scientific">Pinctada imbricata</name>
    <name type="common">Atlantic pearl-oyster</name>
    <name type="synonym">Pinctada martensii</name>
    <dbReference type="NCBI Taxonomy" id="66713"/>
    <lineage>
        <taxon>Eukaryota</taxon>
        <taxon>Metazoa</taxon>
        <taxon>Spiralia</taxon>
        <taxon>Lophotrochozoa</taxon>
        <taxon>Mollusca</taxon>
        <taxon>Bivalvia</taxon>
        <taxon>Autobranchia</taxon>
        <taxon>Pteriomorphia</taxon>
        <taxon>Pterioida</taxon>
        <taxon>Pterioidea</taxon>
        <taxon>Pteriidae</taxon>
        <taxon>Pinctada</taxon>
    </lineage>
</organism>
<reference evidence="3" key="1">
    <citation type="submission" date="2019-08" db="EMBL/GenBank/DDBJ databases">
        <title>The improved chromosome-level genome for the pearl oyster Pinctada fucata martensii using PacBio sequencing and Hi-C.</title>
        <authorList>
            <person name="Zheng Z."/>
        </authorList>
    </citation>
    <scope>NUCLEOTIDE SEQUENCE</scope>
    <source>
        <strain evidence="3">ZZ-2019</strain>
        <tissue evidence="3">Adductor muscle</tissue>
    </source>
</reference>
<accession>A0AA89BPB5</accession>
<sequence>MCCVTWEYVSVAFREDLSRGAVSQPVNIQLGFARDMNDSSATSLKNSDKNGLLELIVTVSSSPDNFDHAVVSLCVKLCGIPGLAAQYSDAVLTSLMTIYSHQVINNLTIAVSFYCTLTNLVPSHLGKLMELLPWSAIEHHALQSLREEKSIYLTKEVSHFLISYLKVSSEIQAPSIHDIVKNIAAAVKSCVKSTKGCQCSRAESRLINLYVNVMAPCLDVFVMVCGKEEMTNQMLMLLRCCSLDLVPVIVECLLKLLHGYSKYKIYLRFILSYNMNRISWRKGDDASEQNKDLQLQTLIWDIADDDLIKAQKAAIIVLSNSSLHGDVTAYEDLFRYPIQVVAGQEDSGTRMAVYPLQVECRREEASSRITSGILRQMGTKSTCINIICQSLQGITSIKEKVEKFEDLILRLFQSVVLDSPMARAKYNAYVFRNRKVLLKCLDILVQDTEMLQCEPALKCLETLMKSHDNHLIFSKSLDCMKCCFPVMLKQKSDHSHSLQSLMVSMTTCIQLQLCSMQWEVRDSTLNFIRHILINHSDSPEISSWIKDNKFLLYIYQGLSDSESYVRASAISSLSCVLKVNIYKEAMFKEVDINMESLCPASICPSM</sequence>
<dbReference type="Proteomes" id="UP001186944">
    <property type="component" value="Unassembled WGS sequence"/>
</dbReference>
<evidence type="ECO:0000313" key="3">
    <source>
        <dbReference type="EMBL" id="KAK3090340.1"/>
    </source>
</evidence>
<dbReference type="InterPro" id="IPR016024">
    <property type="entry name" value="ARM-type_fold"/>
</dbReference>
<keyword evidence="4" id="KW-1185">Reference proteome</keyword>
<dbReference type="InterPro" id="IPR038904">
    <property type="entry name" value="BRAT1"/>
</dbReference>